<evidence type="ECO:0000256" key="9">
    <source>
        <dbReference type="ARBA" id="ARBA00023049"/>
    </source>
</evidence>
<dbReference type="SMART" id="SM00228">
    <property type="entry name" value="PDZ"/>
    <property type="match status" value="1"/>
</dbReference>
<keyword evidence="6" id="KW-0378">Hydrolase</keyword>
<dbReference type="Gene3D" id="2.30.42.10">
    <property type="match status" value="1"/>
</dbReference>
<dbReference type="InterPro" id="IPR036034">
    <property type="entry name" value="PDZ_sf"/>
</dbReference>
<evidence type="ECO:0000256" key="10">
    <source>
        <dbReference type="ARBA" id="ARBA00023136"/>
    </source>
</evidence>
<dbReference type="CDD" id="cd06163">
    <property type="entry name" value="S2P-M50_PDZ_RseP-like"/>
    <property type="match status" value="1"/>
</dbReference>
<evidence type="ECO:0000256" key="8">
    <source>
        <dbReference type="ARBA" id="ARBA00022989"/>
    </source>
</evidence>
<evidence type="ECO:0000256" key="7">
    <source>
        <dbReference type="ARBA" id="ARBA00022833"/>
    </source>
</evidence>
<keyword evidence="8 12" id="KW-1133">Transmembrane helix</keyword>
<protein>
    <recommendedName>
        <fullName evidence="13">PDZ domain-containing protein</fullName>
    </recommendedName>
</protein>
<name>A0ABQ8IJ91_9ROSI</name>
<accession>A0ABQ8IJ91</accession>
<evidence type="ECO:0000256" key="5">
    <source>
        <dbReference type="ARBA" id="ARBA00022692"/>
    </source>
</evidence>
<evidence type="ECO:0000256" key="4">
    <source>
        <dbReference type="ARBA" id="ARBA00022670"/>
    </source>
</evidence>
<keyword evidence="15" id="KW-1185">Reference proteome</keyword>
<comment type="subcellular location">
    <subcellularLocation>
        <location evidence="2">Membrane</location>
        <topology evidence="2">Multi-pass membrane protein</topology>
    </subcellularLocation>
</comment>
<dbReference type="InterPro" id="IPR008915">
    <property type="entry name" value="Peptidase_M50"/>
</dbReference>
<dbReference type="SUPFAM" id="SSF50156">
    <property type="entry name" value="PDZ domain-like"/>
    <property type="match status" value="1"/>
</dbReference>
<reference evidence="14 15" key="1">
    <citation type="submission" date="2021-02" db="EMBL/GenBank/DDBJ databases">
        <title>Plant Genome Project.</title>
        <authorList>
            <person name="Zhang R.-G."/>
        </authorList>
    </citation>
    <scope>NUCLEOTIDE SEQUENCE [LARGE SCALE GENOMIC DNA]</scope>
    <source>
        <tissue evidence="14">Leaves</tissue>
    </source>
</reference>
<evidence type="ECO:0000256" key="11">
    <source>
        <dbReference type="SAM" id="MobiDB-lite"/>
    </source>
</evidence>
<feature type="domain" description="PDZ" evidence="13">
    <location>
        <begin position="134"/>
        <end position="205"/>
    </location>
</feature>
<evidence type="ECO:0000256" key="12">
    <source>
        <dbReference type="SAM" id="Phobius"/>
    </source>
</evidence>
<feature type="transmembrane region" description="Helical" evidence="12">
    <location>
        <begin position="109"/>
        <end position="129"/>
    </location>
</feature>
<feature type="compositionally biased region" description="Basic and acidic residues" evidence="11">
    <location>
        <begin position="521"/>
        <end position="578"/>
    </location>
</feature>
<dbReference type="InterPro" id="IPR001478">
    <property type="entry name" value="PDZ"/>
</dbReference>
<dbReference type="Pfam" id="PF02163">
    <property type="entry name" value="Peptidase_M50"/>
    <property type="match status" value="1"/>
</dbReference>
<dbReference type="NCBIfam" id="TIGR00054">
    <property type="entry name" value="RIP metalloprotease RseP"/>
    <property type="match status" value="1"/>
</dbReference>
<evidence type="ECO:0000256" key="3">
    <source>
        <dbReference type="ARBA" id="ARBA00009989"/>
    </source>
</evidence>
<dbReference type="PANTHER" id="PTHR42837">
    <property type="entry name" value="REGULATOR OF SIGMA-E PROTEASE RSEP"/>
    <property type="match status" value="1"/>
</dbReference>
<sequence>MIISSSCAVSGFDLGSFESVLEAAGVLTAIIVVHESGHFLAAYLQGIHVSKFAVGFGPILAKFNANNVEYSLRAFPLGGFVGFPDNDPESDIPVDDENLLKNRPILDRVIVISAGVVANVIFAYLIIFFQVLSVGLPVQEAFPGVLVPDVRPFSAASRDGLFPGDVILSVNGLEFSKTGPNVVTELVDVIKKSPKRNVLLKVERGGQDLEVGVTPDKNFDGTGKIGVQLSPNVKVSKVRPKNLLEAFNFTGKEFWGLSFNVLDSLKQTFLNFSQSASKVSGPVAIIAVGAEVARSNVDGLYQFAALLNLNLAVINLLPLPALDGGSLALILIEAARGGRKLPREMEQRIMSSGITLVLLLGLFLIVRDISCEARVGSIWNPVMSEEGDELRLYDKFCPESSSYCDIFLDPVGDLLKSESQCKSSSTNKSEPSSQDVFLETNIDNSPTDLNCIISGGSALPVISEKTGGDIELQTENEKDDSELQTKKEEDDIELPIAITPLWGVQGQLVKANLILLTGVRNSREERDNGSLSEEKQQANLGKHAEGMKNEVQKENLSEMGKDDGLMAKEAHASNKEEVSTIVGAGSSGMKSS</sequence>
<comment type="cofactor">
    <cofactor evidence="1">
        <name>Zn(2+)</name>
        <dbReference type="ChEBI" id="CHEBI:29105"/>
    </cofactor>
</comment>
<dbReference type="Proteomes" id="UP000827721">
    <property type="component" value="Unassembled WGS sequence"/>
</dbReference>
<keyword evidence="10 12" id="KW-0472">Membrane</keyword>
<keyword evidence="5 12" id="KW-0812">Transmembrane</keyword>
<gene>
    <name evidence="14" type="ORF">JRO89_XS01G0139300</name>
</gene>
<dbReference type="PANTHER" id="PTHR42837:SF2">
    <property type="entry name" value="MEMBRANE METALLOPROTEASE ARASP2, CHLOROPLASTIC-RELATED"/>
    <property type="match status" value="1"/>
</dbReference>
<dbReference type="InterPro" id="IPR041489">
    <property type="entry name" value="PDZ_6"/>
</dbReference>
<keyword evidence="7" id="KW-0862">Zinc</keyword>
<keyword evidence="9" id="KW-0482">Metalloprotease</keyword>
<comment type="caution">
    <text evidence="14">The sequence shown here is derived from an EMBL/GenBank/DDBJ whole genome shotgun (WGS) entry which is preliminary data.</text>
</comment>
<feature type="region of interest" description="Disordered" evidence="11">
    <location>
        <begin position="521"/>
        <end position="592"/>
    </location>
</feature>
<evidence type="ECO:0000313" key="14">
    <source>
        <dbReference type="EMBL" id="KAH7576737.1"/>
    </source>
</evidence>
<comment type="similarity">
    <text evidence="3">Belongs to the peptidase M50A family.</text>
</comment>
<evidence type="ECO:0000256" key="2">
    <source>
        <dbReference type="ARBA" id="ARBA00004141"/>
    </source>
</evidence>
<keyword evidence="4" id="KW-0645">Protease</keyword>
<dbReference type="InterPro" id="IPR004387">
    <property type="entry name" value="Pept_M50_Zn"/>
</dbReference>
<evidence type="ECO:0000256" key="6">
    <source>
        <dbReference type="ARBA" id="ARBA00022801"/>
    </source>
</evidence>
<proteinExistence type="inferred from homology"/>
<evidence type="ECO:0000313" key="15">
    <source>
        <dbReference type="Proteomes" id="UP000827721"/>
    </source>
</evidence>
<evidence type="ECO:0000259" key="13">
    <source>
        <dbReference type="PROSITE" id="PS50106"/>
    </source>
</evidence>
<feature type="region of interest" description="Disordered" evidence="11">
    <location>
        <begin position="467"/>
        <end position="487"/>
    </location>
</feature>
<organism evidence="14 15">
    <name type="scientific">Xanthoceras sorbifolium</name>
    <dbReference type="NCBI Taxonomy" id="99658"/>
    <lineage>
        <taxon>Eukaryota</taxon>
        <taxon>Viridiplantae</taxon>
        <taxon>Streptophyta</taxon>
        <taxon>Embryophyta</taxon>
        <taxon>Tracheophyta</taxon>
        <taxon>Spermatophyta</taxon>
        <taxon>Magnoliopsida</taxon>
        <taxon>eudicotyledons</taxon>
        <taxon>Gunneridae</taxon>
        <taxon>Pentapetalae</taxon>
        <taxon>rosids</taxon>
        <taxon>malvids</taxon>
        <taxon>Sapindales</taxon>
        <taxon>Sapindaceae</taxon>
        <taxon>Xanthoceroideae</taxon>
        <taxon>Xanthoceras</taxon>
    </lineage>
</organism>
<dbReference type="PROSITE" id="PS50106">
    <property type="entry name" value="PDZ"/>
    <property type="match status" value="1"/>
</dbReference>
<evidence type="ECO:0000256" key="1">
    <source>
        <dbReference type="ARBA" id="ARBA00001947"/>
    </source>
</evidence>
<dbReference type="Pfam" id="PF17820">
    <property type="entry name" value="PDZ_6"/>
    <property type="match status" value="1"/>
</dbReference>
<dbReference type="EMBL" id="JAFEMO010000001">
    <property type="protein sequence ID" value="KAH7576737.1"/>
    <property type="molecule type" value="Genomic_DNA"/>
</dbReference>